<evidence type="ECO:0000256" key="1">
    <source>
        <dbReference type="ARBA" id="ARBA00022741"/>
    </source>
</evidence>
<sequence>MENQHEAIKGYRDLSQEEVDLMNLIKQKGAELEELCVMLGARAQLDGDLNSPEYRDAPRWVAVGKTHMQQGLQAWVRSVARPESF</sequence>
<keyword evidence="1" id="KW-0547">Nucleotide-binding</keyword>
<proteinExistence type="predicted"/>
<organism evidence="3">
    <name type="scientific">marine sediment metagenome</name>
    <dbReference type="NCBI Taxonomy" id="412755"/>
    <lineage>
        <taxon>unclassified sequences</taxon>
        <taxon>metagenomes</taxon>
        <taxon>ecological metagenomes</taxon>
    </lineage>
</organism>
<feature type="domain" description="Acb2/Tad1 hairpin" evidence="2">
    <location>
        <begin position="7"/>
        <end position="80"/>
    </location>
</feature>
<dbReference type="AlphaFoldDB" id="A0A0F9TPB3"/>
<dbReference type="GO" id="GO:0000166">
    <property type="term" value="F:nucleotide binding"/>
    <property type="evidence" value="ECO:0007669"/>
    <property type="project" value="UniProtKB-KW"/>
</dbReference>
<dbReference type="InterPro" id="IPR056098">
    <property type="entry name" value="Acb2/Tad1_hairpin"/>
</dbReference>
<evidence type="ECO:0000313" key="3">
    <source>
        <dbReference type="EMBL" id="KKN76772.1"/>
    </source>
</evidence>
<evidence type="ECO:0000259" key="2">
    <source>
        <dbReference type="Pfam" id="PF24729"/>
    </source>
</evidence>
<accession>A0A0F9TPB3</accession>
<reference evidence="3" key="1">
    <citation type="journal article" date="2015" name="Nature">
        <title>Complex archaea that bridge the gap between prokaryotes and eukaryotes.</title>
        <authorList>
            <person name="Spang A."/>
            <person name="Saw J.H."/>
            <person name="Jorgensen S.L."/>
            <person name="Zaremba-Niedzwiedzka K."/>
            <person name="Martijn J."/>
            <person name="Lind A.E."/>
            <person name="van Eijk R."/>
            <person name="Schleper C."/>
            <person name="Guy L."/>
            <person name="Ettema T.J."/>
        </authorList>
    </citation>
    <scope>NUCLEOTIDE SEQUENCE</scope>
</reference>
<comment type="caution">
    <text evidence="3">The sequence shown here is derived from an EMBL/GenBank/DDBJ whole genome shotgun (WGS) entry which is preliminary data.</text>
</comment>
<gene>
    <name evidence="3" type="ORF">LCGC14_0367430</name>
</gene>
<name>A0A0F9TPB3_9ZZZZ</name>
<dbReference type="EMBL" id="LAZR01000290">
    <property type="protein sequence ID" value="KKN76772.1"/>
    <property type="molecule type" value="Genomic_DNA"/>
</dbReference>
<dbReference type="Pfam" id="PF24729">
    <property type="entry name" value="Acb2_Tad1_hairpin"/>
    <property type="match status" value="1"/>
</dbReference>
<protein>
    <recommendedName>
        <fullName evidence="2">Acb2/Tad1 hairpin domain-containing protein</fullName>
    </recommendedName>
</protein>